<dbReference type="Proteomes" id="UP001642483">
    <property type="component" value="Unassembled WGS sequence"/>
</dbReference>
<reference evidence="2 3" key="1">
    <citation type="submission" date="2024-02" db="EMBL/GenBank/DDBJ databases">
        <authorList>
            <person name="Daric V."/>
            <person name="Darras S."/>
        </authorList>
    </citation>
    <scope>NUCLEOTIDE SEQUENCE [LARGE SCALE GENOMIC DNA]</scope>
</reference>
<evidence type="ECO:0000256" key="1">
    <source>
        <dbReference type="SAM" id="MobiDB-lite"/>
    </source>
</evidence>
<accession>A0ABP0H512</accession>
<comment type="caution">
    <text evidence="2">The sequence shown here is derived from an EMBL/GenBank/DDBJ whole genome shotgun (WGS) entry which is preliminary data.</text>
</comment>
<keyword evidence="3" id="KW-1185">Reference proteome</keyword>
<sequence length="128" mass="14959">MSSHPLHVNQLEDGELNQLFEDRSLKGRDGYARLHCARAASYRFTRRGDILKKMENTRFDLHLRYAAKIIKIYRQLSETISARFILIRRWPPPGAPKYAKDEISSWNASETQYPDKENLDCRLPNLAP</sequence>
<feature type="region of interest" description="Disordered" evidence="1">
    <location>
        <begin position="108"/>
        <end position="128"/>
    </location>
</feature>
<protein>
    <submittedName>
        <fullName evidence="2">Uncharacterized protein</fullName>
    </submittedName>
</protein>
<proteinExistence type="predicted"/>
<name>A0ABP0H512_CLALP</name>
<organism evidence="2 3">
    <name type="scientific">Clavelina lepadiformis</name>
    <name type="common">Light-bulb sea squirt</name>
    <name type="synonym">Ascidia lepadiformis</name>
    <dbReference type="NCBI Taxonomy" id="159417"/>
    <lineage>
        <taxon>Eukaryota</taxon>
        <taxon>Metazoa</taxon>
        <taxon>Chordata</taxon>
        <taxon>Tunicata</taxon>
        <taxon>Ascidiacea</taxon>
        <taxon>Aplousobranchia</taxon>
        <taxon>Clavelinidae</taxon>
        <taxon>Clavelina</taxon>
    </lineage>
</organism>
<dbReference type="EMBL" id="CAWYQH010000174">
    <property type="protein sequence ID" value="CAK8698104.1"/>
    <property type="molecule type" value="Genomic_DNA"/>
</dbReference>
<evidence type="ECO:0000313" key="3">
    <source>
        <dbReference type="Proteomes" id="UP001642483"/>
    </source>
</evidence>
<evidence type="ECO:0000313" key="2">
    <source>
        <dbReference type="EMBL" id="CAK8698104.1"/>
    </source>
</evidence>
<gene>
    <name evidence="2" type="ORF">CVLEPA_LOCUS31577</name>
</gene>